<evidence type="ECO:0000256" key="4">
    <source>
        <dbReference type="ARBA" id="ARBA00022807"/>
    </source>
</evidence>
<dbReference type="InterPro" id="IPR041382">
    <property type="entry name" value="SH3_16"/>
</dbReference>
<dbReference type="Gene3D" id="2.30.30.40">
    <property type="entry name" value="SH3 Domains"/>
    <property type="match status" value="1"/>
</dbReference>
<name>A0A4S2HBH4_9PROT</name>
<dbReference type="PANTHER" id="PTHR47359:SF3">
    <property type="entry name" value="NLP_P60 DOMAIN-CONTAINING PROTEIN-RELATED"/>
    <property type="match status" value="1"/>
</dbReference>
<dbReference type="Pfam" id="PF18348">
    <property type="entry name" value="SH3_16"/>
    <property type="match status" value="1"/>
</dbReference>
<dbReference type="PANTHER" id="PTHR47359">
    <property type="entry name" value="PEPTIDOGLYCAN DL-ENDOPEPTIDASE CWLO"/>
    <property type="match status" value="1"/>
</dbReference>
<organism evidence="6 7">
    <name type="scientific">Marinicauda pacifica</name>
    <dbReference type="NCBI Taxonomy" id="1133559"/>
    <lineage>
        <taxon>Bacteria</taxon>
        <taxon>Pseudomonadati</taxon>
        <taxon>Pseudomonadota</taxon>
        <taxon>Alphaproteobacteria</taxon>
        <taxon>Maricaulales</taxon>
        <taxon>Maricaulaceae</taxon>
        <taxon>Marinicauda</taxon>
    </lineage>
</organism>
<feature type="domain" description="NlpC/P60" evidence="5">
    <location>
        <begin position="126"/>
        <end position="253"/>
    </location>
</feature>
<dbReference type="EMBL" id="SRXV01000002">
    <property type="protein sequence ID" value="TGY92842.1"/>
    <property type="molecule type" value="Genomic_DNA"/>
</dbReference>
<dbReference type="Proteomes" id="UP000305451">
    <property type="component" value="Unassembled WGS sequence"/>
</dbReference>
<dbReference type="PROSITE" id="PS51935">
    <property type="entry name" value="NLPC_P60"/>
    <property type="match status" value="1"/>
</dbReference>
<dbReference type="InterPro" id="IPR051794">
    <property type="entry name" value="PG_Endopeptidase_C40"/>
</dbReference>
<keyword evidence="2" id="KW-0645">Protease</keyword>
<dbReference type="GO" id="GO:0008234">
    <property type="term" value="F:cysteine-type peptidase activity"/>
    <property type="evidence" value="ECO:0007669"/>
    <property type="project" value="UniProtKB-KW"/>
</dbReference>
<keyword evidence="3" id="KW-0378">Hydrolase</keyword>
<dbReference type="Gene3D" id="3.90.1720.10">
    <property type="entry name" value="endopeptidase domain like (from Nostoc punctiforme)"/>
    <property type="match status" value="1"/>
</dbReference>
<evidence type="ECO:0000256" key="1">
    <source>
        <dbReference type="ARBA" id="ARBA00007074"/>
    </source>
</evidence>
<dbReference type="OrthoDB" id="9813368at2"/>
<dbReference type="SUPFAM" id="SSF54001">
    <property type="entry name" value="Cysteine proteinases"/>
    <property type="match status" value="1"/>
</dbReference>
<gene>
    <name evidence="6" type="ORF">E5162_07155</name>
</gene>
<dbReference type="RefSeq" id="WP_135944383.1">
    <property type="nucleotide sequence ID" value="NZ_BMEI01000002.1"/>
</dbReference>
<dbReference type="InterPro" id="IPR038765">
    <property type="entry name" value="Papain-like_cys_pep_sf"/>
</dbReference>
<evidence type="ECO:0000259" key="5">
    <source>
        <dbReference type="PROSITE" id="PS51935"/>
    </source>
</evidence>
<keyword evidence="4" id="KW-0788">Thiol protease</keyword>
<dbReference type="GO" id="GO:0006508">
    <property type="term" value="P:proteolysis"/>
    <property type="evidence" value="ECO:0007669"/>
    <property type="project" value="UniProtKB-KW"/>
</dbReference>
<dbReference type="InterPro" id="IPR000064">
    <property type="entry name" value="NLP_P60_dom"/>
</dbReference>
<evidence type="ECO:0000313" key="6">
    <source>
        <dbReference type="EMBL" id="TGY92842.1"/>
    </source>
</evidence>
<keyword evidence="7" id="KW-1185">Reference proteome</keyword>
<accession>A0A4S2HBH4</accession>
<evidence type="ECO:0000256" key="3">
    <source>
        <dbReference type="ARBA" id="ARBA00022801"/>
    </source>
</evidence>
<protein>
    <recommendedName>
        <fullName evidence="5">NlpC/P60 domain-containing protein</fullName>
    </recommendedName>
</protein>
<evidence type="ECO:0000256" key="2">
    <source>
        <dbReference type="ARBA" id="ARBA00022670"/>
    </source>
</evidence>
<comment type="caution">
    <text evidence="6">The sequence shown here is derived from an EMBL/GenBank/DDBJ whole genome shotgun (WGS) entry which is preliminary data.</text>
</comment>
<dbReference type="Pfam" id="PF00877">
    <property type="entry name" value="NLPC_P60"/>
    <property type="match status" value="1"/>
</dbReference>
<comment type="similarity">
    <text evidence="1">Belongs to the peptidase C40 family.</text>
</comment>
<dbReference type="AlphaFoldDB" id="A0A4S2HBH4"/>
<sequence length="265" mass="29132">MTDYQVTASVTALRASPSEDAPMDSQLLHGEVFSVEKEENGWVYGTARRDDYSGWVSLSALEEPVLISTHRVSALRTYAFSEPDLKSRPRAIVSLNAKVASAQRKGKFIDCQRLGWIFETHLAVLGAAESDYVAVAERFLYTPYLWGGRESIGLDCSGLVQTALEAAGVRGFPRDTKEQEAWAKTRWNTLDISDDLAGLQRGDLIFWPGHVGIMTDSRSLLHANAHHMATVVEPLATAAKRIAHKSSPISAICRPPVETGWTGMM</sequence>
<evidence type="ECO:0000313" key="7">
    <source>
        <dbReference type="Proteomes" id="UP000305451"/>
    </source>
</evidence>
<proteinExistence type="inferred from homology"/>
<reference evidence="6 7" key="1">
    <citation type="journal article" date="2013" name="Int. J. Syst. Evol. Microbiol.">
        <title>Marinicauda pacifica gen. nov., sp. nov., a prosthecate alphaproteobacterium of the family Hyphomonadaceae isolated from deep seawater.</title>
        <authorList>
            <person name="Zhang X.Y."/>
            <person name="Li G.W."/>
            <person name="Wang C.S."/>
            <person name="Zhang Y.J."/>
            <person name="Xu X.W."/>
            <person name="Li H."/>
            <person name="Liu A."/>
            <person name="Liu C."/>
            <person name="Xie B.B."/>
            <person name="Qin Q.L."/>
            <person name="Xu Z."/>
            <person name="Chen X.L."/>
            <person name="Zhou B.C."/>
            <person name="Zhang Y.Z."/>
        </authorList>
    </citation>
    <scope>NUCLEOTIDE SEQUENCE [LARGE SCALE GENOMIC DNA]</scope>
    <source>
        <strain evidence="6 7">P-1 km-3</strain>
    </source>
</reference>